<gene>
    <name evidence="2" type="ORF">E4U03_02795</name>
</gene>
<dbReference type="InterPro" id="IPR053135">
    <property type="entry name" value="AKR2_Oxidoreductase"/>
</dbReference>
<organism evidence="2 3">
    <name type="scientific">Rothia nasimurium</name>
    <dbReference type="NCBI Taxonomy" id="85336"/>
    <lineage>
        <taxon>Bacteria</taxon>
        <taxon>Bacillati</taxon>
        <taxon>Actinomycetota</taxon>
        <taxon>Actinomycetes</taxon>
        <taxon>Micrococcales</taxon>
        <taxon>Micrococcaceae</taxon>
        <taxon>Rothia</taxon>
    </lineage>
</organism>
<dbReference type="Gene3D" id="3.20.20.100">
    <property type="entry name" value="NADP-dependent oxidoreductase domain"/>
    <property type="match status" value="1"/>
</dbReference>
<evidence type="ECO:0000259" key="1">
    <source>
        <dbReference type="Pfam" id="PF00248"/>
    </source>
</evidence>
<dbReference type="OrthoDB" id="9768793at2"/>
<feature type="domain" description="NADP-dependent oxidoreductase" evidence="1">
    <location>
        <begin position="35"/>
        <end position="251"/>
    </location>
</feature>
<comment type="caution">
    <text evidence="2">The sequence shown here is derived from an EMBL/GenBank/DDBJ whole genome shotgun (WGS) entry which is preliminary data.</text>
</comment>
<sequence>MMIGNPQLSVQPGGRSFMRSHLLTPTELGEFQVSPLGIGTSRLGAFWQKRSIKEGEEALNRALDLGVGLVDTADVYARGISERIVGRAVKHRDDVAVMTKVGLLKTPRGILNARKHSGGAGLQGLKAATAAATCFEPGYVEEAAVACMRRQGKDELDILLLHEPTAVDFERSGLIEQLNSMKDRGLIRAWGASVRHEADAVAAAGAEGLSWLQVPINLGNTAIADAVQPLTEDIQVVGIAVLGDGSLLPQVTAGGLNRPKAVAAMVEGAYQHPAIDAVLLGMSRPSHVTENLAALERGASEADIESARKILES</sequence>
<dbReference type="InterPro" id="IPR023210">
    <property type="entry name" value="NADP_OxRdtase_dom"/>
</dbReference>
<dbReference type="PANTHER" id="PTHR43312">
    <property type="entry name" value="D-THREO-ALDOSE 1-DEHYDROGENASE"/>
    <property type="match status" value="1"/>
</dbReference>
<dbReference type="Pfam" id="PF00248">
    <property type="entry name" value="Aldo_ket_red"/>
    <property type="match status" value="1"/>
</dbReference>
<dbReference type="AlphaFoldDB" id="A0A4Y9F5K4"/>
<reference evidence="2 3" key="1">
    <citation type="submission" date="2019-03" db="EMBL/GenBank/DDBJ databases">
        <title>Diversity of the mouse oral microbiome.</title>
        <authorList>
            <person name="Joseph S."/>
            <person name="Aduse-Opoku J."/>
            <person name="Curtis M."/>
            <person name="Wade W."/>
            <person name="Hashim A."/>
        </authorList>
    </citation>
    <scope>NUCLEOTIDE SEQUENCE [LARGE SCALE GENOMIC DNA]</scope>
    <source>
        <strain evidence="3">irhom_31</strain>
    </source>
</reference>
<name>A0A4Y9F5K4_9MICC</name>
<proteinExistence type="predicted"/>
<protein>
    <submittedName>
        <fullName evidence="2">Aldo/keto reductase</fullName>
    </submittedName>
</protein>
<dbReference type="InterPro" id="IPR036812">
    <property type="entry name" value="NAD(P)_OxRdtase_dom_sf"/>
</dbReference>
<dbReference type="PANTHER" id="PTHR43312:SF1">
    <property type="entry name" value="NADP-DEPENDENT OXIDOREDUCTASE DOMAIN-CONTAINING PROTEIN"/>
    <property type="match status" value="1"/>
</dbReference>
<dbReference type="SUPFAM" id="SSF51430">
    <property type="entry name" value="NAD(P)-linked oxidoreductase"/>
    <property type="match status" value="1"/>
</dbReference>
<accession>A0A4Y9F5K4</accession>
<dbReference type="Proteomes" id="UP000297951">
    <property type="component" value="Unassembled WGS sequence"/>
</dbReference>
<evidence type="ECO:0000313" key="2">
    <source>
        <dbReference type="EMBL" id="TFU23647.1"/>
    </source>
</evidence>
<dbReference type="EMBL" id="SPQC01000006">
    <property type="protein sequence ID" value="TFU23647.1"/>
    <property type="molecule type" value="Genomic_DNA"/>
</dbReference>
<evidence type="ECO:0000313" key="3">
    <source>
        <dbReference type="Proteomes" id="UP000297951"/>
    </source>
</evidence>